<dbReference type="PANTHER" id="PTHR10130:SF0">
    <property type="entry name" value="GH08708P"/>
    <property type="match status" value="1"/>
</dbReference>
<dbReference type="GO" id="GO:0016560">
    <property type="term" value="P:protein import into peroxisome matrix, docking"/>
    <property type="evidence" value="ECO:0007669"/>
    <property type="project" value="TreeGrafter"/>
</dbReference>
<dbReference type="SMART" id="SM00028">
    <property type="entry name" value="TPR"/>
    <property type="match status" value="2"/>
</dbReference>
<organism evidence="9 10">
    <name type="scientific">Macrostomum lignano</name>
    <dbReference type="NCBI Taxonomy" id="282301"/>
    <lineage>
        <taxon>Eukaryota</taxon>
        <taxon>Metazoa</taxon>
        <taxon>Spiralia</taxon>
        <taxon>Lophotrochozoa</taxon>
        <taxon>Platyhelminthes</taxon>
        <taxon>Rhabditophora</taxon>
        <taxon>Macrostomorpha</taxon>
        <taxon>Macrostomida</taxon>
        <taxon>Macrostomidae</taxon>
        <taxon>Macrostomum</taxon>
    </lineage>
</organism>
<reference evidence="10" key="1">
    <citation type="submission" date="2016-11" db="UniProtKB">
        <authorList>
            <consortium name="WormBaseParasite"/>
        </authorList>
    </citation>
    <scope>IDENTIFICATION</scope>
</reference>
<accession>A0A1I8IU62</accession>
<dbReference type="InterPro" id="IPR024111">
    <property type="entry name" value="PEX5/PEX5L"/>
</dbReference>
<evidence type="ECO:0000256" key="2">
    <source>
        <dbReference type="ARBA" id="ARBA00004496"/>
    </source>
</evidence>
<dbReference type="InterPro" id="IPR019734">
    <property type="entry name" value="TPR_rpt"/>
</dbReference>
<keyword evidence="7" id="KW-0576">Peroxisome</keyword>
<evidence type="ECO:0000256" key="3">
    <source>
        <dbReference type="ARBA" id="ARBA00005348"/>
    </source>
</evidence>
<evidence type="ECO:0000256" key="7">
    <source>
        <dbReference type="ARBA" id="ARBA00023140"/>
    </source>
</evidence>
<dbReference type="GO" id="GO:0005778">
    <property type="term" value="C:peroxisomal membrane"/>
    <property type="evidence" value="ECO:0007669"/>
    <property type="project" value="TreeGrafter"/>
</dbReference>
<dbReference type="WBParaSite" id="maker-uti_cns_0017240-snap-gene-0.3-mRNA-1">
    <property type="protein sequence ID" value="maker-uti_cns_0017240-snap-gene-0.3-mRNA-1"/>
    <property type="gene ID" value="maker-uti_cns_0017240-snap-gene-0.3"/>
</dbReference>
<keyword evidence="9" id="KW-1185">Reference proteome</keyword>
<proteinExistence type="inferred from homology"/>
<protein>
    <submittedName>
        <fullName evidence="10">Peroxin-5</fullName>
    </submittedName>
</protein>
<keyword evidence="5" id="KW-0677">Repeat</keyword>
<evidence type="ECO:0000313" key="9">
    <source>
        <dbReference type="Proteomes" id="UP000095280"/>
    </source>
</evidence>
<dbReference type="GO" id="GO:0005052">
    <property type="term" value="F:peroxisome matrix targeting signal-1 binding"/>
    <property type="evidence" value="ECO:0007669"/>
    <property type="project" value="TreeGrafter"/>
</dbReference>
<keyword evidence="4" id="KW-0963">Cytoplasm</keyword>
<feature type="repeat" description="TPR" evidence="8">
    <location>
        <begin position="6"/>
        <end position="39"/>
    </location>
</feature>
<dbReference type="PROSITE" id="PS50005">
    <property type="entry name" value="TPR"/>
    <property type="match status" value="1"/>
</dbReference>
<dbReference type="Proteomes" id="UP000095280">
    <property type="component" value="Unplaced"/>
</dbReference>
<dbReference type="InterPro" id="IPR011990">
    <property type="entry name" value="TPR-like_helical_dom_sf"/>
</dbReference>
<evidence type="ECO:0000313" key="10">
    <source>
        <dbReference type="WBParaSite" id="maker-uti_cns_0017240-snap-gene-0.3-mRNA-1"/>
    </source>
</evidence>
<comment type="subcellular location">
    <subcellularLocation>
        <location evidence="2">Cytoplasm</location>
    </subcellularLocation>
    <subcellularLocation>
        <location evidence="1">Peroxisome</location>
    </subcellularLocation>
</comment>
<dbReference type="Gene3D" id="1.25.40.10">
    <property type="entry name" value="Tetratricopeptide repeat domain"/>
    <property type="match status" value="1"/>
</dbReference>
<name>A0A1I8IU62_9PLAT</name>
<dbReference type="PROSITE" id="PS50293">
    <property type="entry name" value="TPR_REGION"/>
    <property type="match status" value="1"/>
</dbReference>
<evidence type="ECO:0000256" key="6">
    <source>
        <dbReference type="ARBA" id="ARBA00022803"/>
    </source>
</evidence>
<evidence type="ECO:0000256" key="4">
    <source>
        <dbReference type="ARBA" id="ARBA00022490"/>
    </source>
</evidence>
<dbReference type="Pfam" id="PF00515">
    <property type="entry name" value="TPR_1"/>
    <property type="match status" value="1"/>
</dbReference>
<evidence type="ECO:0000256" key="5">
    <source>
        <dbReference type="ARBA" id="ARBA00022737"/>
    </source>
</evidence>
<evidence type="ECO:0000256" key="1">
    <source>
        <dbReference type="ARBA" id="ARBA00004275"/>
    </source>
</evidence>
<dbReference type="SUPFAM" id="SSF48452">
    <property type="entry name" value="TPR-like"/>
    <property type="match status" value="1"/>
</dbReference>
<comment type="similarity">
    <text evidence="3">Belongs to the peroxisomal targeting signal receptor family.</text>
</comment>
<dbReference type="PANTHER" id="PTHR10130">
    <property type="entry name" value="PEROXISOMAL TARGETING SIGNAL 1 RECEPTOR PEX5"/>
    <property type="match status" value="1"/>
</dbReference>
<evidence type="ECO:0000256" key="8">
    <source>
        <dbReference type="PROSITE-ProRule" id="PRU00339"/>
    </source>
</evidence>
<dbReference type="GO" id="GO:0005829">
    <property type="term" value="C:cytosol"/>
    <property type="evidence" value="ECO:0007669"/>
    <property type="project" value="TreeGrafter"/>
</dbReference>
<dbReference type="AlphaFoldDB" id="A0A1I8IU62"/>
<keyword evidence="6 8" id="KW-0802">TPR repeat</keyword>
<sequence>VQPDDYLSWNKLGATLANSGRHEEAVQAYRRALSLAPGFVRARANLGIACHSLRAYDQALSNYASALRLLQPGRQSDSSVWNLARQTVARMAFEPSSTSSTGDRVTALKALVEARDLPGFCRAVGVAQSDSS</sequence>